<keyword evidence="2" id="KW-1185">Reference proteome</keyword>
<protein>
    <submittedName>
        <fullName evidence="1">Uncharacterized protein</fullName>
    </submittedName>
</protein>
<evidence type="ECO:0000313" key="2">
    <source>
        <dbReference type="Proteomes" id="UP000499080"/>
    </source>
</evidence>
<organism evidence="1 2">
    <name type="scientific">Araneus ventricosus</name>
    <name type="common">Orbweaver spider</name>
    <name type="synonym">Epeira ventricosa</name>
    <dbReference type="NCBI Taxonomy" id="182803"/>
    <lineage>
        <taxon>Eukaryota</taxon>
        <taxon>Metazoa</taxon>
        <taxon>Ecdysozoa</taxon>
        <taxon>Arthropoda</taxon>
        <taxon>Chelicerata</taxon>
        <taxon>Arachnida</taxon>
        <taxon>Araneae</taxon>
        <taxon>Araneomorphae</taxon>
        <taxon>Entelegynae</taxon>
        <taxon>Araneoidea</taxon>
        <taxon>Araneidae</taxon>
        <taxon>Araneus</taxon>
    </lineage>
</organism>
<proteinExistence type="predicted"/>
<accession>A0A4Y2LRK3</accession>
<dbReference type="EMBL" id="BGPR01006236">
    <property type="protein sequence ID" value="GBN17212.1"/>
    <property type="molecule type" value="Genomic_DNA"/>
</dbReference>
<dbReference type="AlphaFoldDB" id="A0A4Y2LRK3"/>
<gene>
    <name evidence="1" type="ORF">AVEN_87591_1</name>
</gene>
<evidence type="ECO:0000313" key="1">
    <source>
        <dbReference type="EMBL" id="GBN17212.1"/>
    </source>
</evidence>
<comment type="caution">
    <text evidence="1">The sequence shown here is derived from an EMBL/GenBank/DDBJ whole genome shotgun (WGS) entry which is preliminary data.</text>
</comment>
<name>A0A4Y2LRK3_ARAVE</name>
<reference evidence="1 2" key="1">
    <citation type="journal article" date="2019" name="Sci. Rep.">
        <title>Orb-weaving spider Araneus ventricosus genome elucidates the spidroin gene catalogue.</title>
        <authorList>
            <person name="Kono N."/>
            <person name="Nakamura H."/>
            <person name="Ohtoshi R."/>
            <person name="Moran D.A.P."/>
            <person name="Shinohara A."/>
            <person name="Yoshida Y."/>
            <person name="Fujiwara M."/>
            <person name="Mori M."/>
            <person name="Tomita M."/>
            <person name="Arakawa K."/>
        </authorList>
    </citation>
    <scope>NUCLEOTIDE SEQUENCE [LARGE SCALE GENOMIC DNA]</scope>
</reference>
<dbReference type="Proteomes" id="UP000499080">
    <property type="component" value="Unassembled WGS sequence"/>
</dbReference>
<sequence length="94" mass="10521">MAQLNHIRGKVAQISNPLTIPRGRTGLSGKVLKVLCKSARRNRNLRSAFLVGRKSPPNRSHPQNTTSGSFGKFLEQIYLCVTEKIILYGVKFQK</sequence>